<dbReference type="Proteomes" id="UP000694851">
    <property type="component" value="Unplaced"/>
</dbReference>
<name>A0A8B7QYK7_HIPAR</name>
<reference evidence="2" key="1">
    <citation type="submission" date="2025-08" db="UniProtKB">
        <authorList>
            <consortium name="RefSeq"/>
        </authorList>
    </citation>
    <scope>IDENTIFICATION</scope>
    <source>
        <tissue evidence="2">Muscle</tissue>
    </source>
</reference>
<protein>
    <submittedName>
        <fullName evidence="2">Uncharacterized protein LOC109380073</fullName>
    </submittedName>
</protein>
<proteinExistence type="predicted"/>
<sequence length="140" mass="14865">MPRSGRGQQRLLGLARTAHFPHPTCATGLRPVLCPDTRQFHLQGLAQTARDLASHAAPSSVTRPAAPRGWRYPDVTKSVLPTVVARRGAPETFIPPLPALQVQVFLLSSVLGTGCSCVPFEAQALLCVAPLRPVNAASSI</sequence>
<dbReference type="RefSeq" id="XP_019492820.1">
    <property type="nucleotide sequence ID" value="XM_019637275.1"/>
</dbReference>
<dbReference type="GeneID" id="109380073"/>
<evidence type="ECO:0000313" key="2">
    <source>
        <dbReference type="RefSeq" id="XP_019492820.1"/>
    </source>
</evidence>
<organism evidence="1 2">
    <name type="scientific">Hipposideros armiger</name>
    <name type="common">Great Himalayan leaf-nosed bat</name>
    <dbReference type="NCBI Taxonomy" id="186990"/>
    <lineage>
        <taxon>Eukaryota</taxon>
        <taxon>Metazoa</taxon>
        <taxon>Chordata</taxon>
        <taxon>Craniata</taxon>
        <taxon>Vertebrata</taxon>
        <taxon>Euteleostomi</taxon>
        <taxon>Mammalia</taxon>
        <taxon>Eutheria</taxon>
        <taxon>Laurasiatheria</taxon>
        <taxon>Chiroptera</taxon>
        <taxon>Yinpterochiroptera</taxon>
        <taxon>Rhinolophoidea</taxon>
        <taxon>Hipposideridae</taxon>
        <taxon>Hipposideros</taxon>
    </lineage>
</organism>
<accession>A0A8B7QYK7</accession>
<keyword evidence="1" id="KW-1185">Reference proteome</keyword>
<dbReference type="KEGG" id="hai:109380073"/>
<evidence type="ECO:0000313" key="1">
    <source>
        <dbReference type="Proteomes" id="UP000694851"/>
    </source>
</evidence>
<gene>
    <name evidence="2" type="primary">LOC109380073</name>
</gene>
<dbReference type="AlphaFoldDB" id="A0A8B7QYK7"/>